<dbReference type="PANTHER" id="PTHR12984:SF6">
    <property type="entry name" value="SCY1-LIKE PROTEIN 2"/>
    <property type="match status" value="1"/>
</dbReference>
<organism evidence="3 4">
    <name type="scientific">Lodderomyces elongisporus (strain ATCC 11503 / CBS 2605 / JCM 1781 / NBRC 1676 / NRRL YB-4239)</name>
    <name type="common">Yeast</name>
    <name type="synonym">Saccharomyces elongisporus</name>
    <dbReference type="NCBI Taxonomy" id="379508"/>
    <lineage>
        <taxon>Eukaryota</taxon>
        <taxon>Fungi</taxon>
        <taxon>Dikarya</taxon>
        <taxon>Ascomycota</taxon>
        <taxon>Saccharomycotina</taxon>
        <taxon>Pichiomycetes</taxon>
        <taxon>Debaryomycetaceae</taxon>
        <taxon>Candida/Lodderomyces clade</taxon>
        <taxon>Lodderomyces</taxon>
    </lineage>
</organism>
<dbReference type="PANTHER" id="PTHR12984">
    <property type="entry name" value="SCY1-RELATED S/T PROTEIN KINASE-LIKE"/>
    <property type="match status" value="1"/>
</dbReference>
<protein>
    <recommendedName>
        <fullName evidence="2">Protein kinase domain-containing protein</fullName>
    </recommendedName>
</protein>
<evidence type="ECO:0000313" key="3">
    <source>
        <dbReference type="EMBL" id="EDK43617.1"/>
    </source>
</evidence>
<feature type="domain" description="Protein kinase" evidence="2">
    <location>
        <begin position="1"/>
        <end position="321"/>
    </location>
</feature>
<feature type="region of interest" description="Disordered" evidence="1">
    <location>
        <begin position="701"/>
        <end position="808"/>
    </location>
</feature>
<dbReference type="GeneID" id="5234000"/>
<dbReference type="Gene3D" id="3.30.200.20">
    <property type="entry name" value="Phosphorylase Kinase, domain 1"/>
    <property type="match status" value="1"/>
</dbReference>
<reference evidence="3 4" key="1">
    <citation type="journal article" date="2009" name="Nature">
        <title>Evolution of pathogenicity and sexual reproduction in eight Candida genomes.</title>
        <authorList>
            <person name="Butler G."/>
            <person name="Rasmussen M.D."/>
            <person name="Lin M.F."/>
            <person name="Santos M.A."/>
            <person name="Sakthikumar S."/>
            <person name="Munro C.A."/>
            <person name="Rheinbay E."/>
            <person name="Grabherr M."/>
            <person name="Forche A."/>
            <person name="Reedy J.L."/>
            <person name="Agrafioti I."/>
            <person name="Arnaud M.B."/>
            <person name="Bates S."/>
            <person name="Brown A.J."/>
            <person name="Brunke S."/>
            <person name="Costanzo M.C."/>
            <person name="Fitzpatrick D.A."/>
            <person name="de Groot P.W."/>
            <person name="Harris D."/>
            <person name="Hoyer L.L."/>
            <person name="Hube B."/>
            <person name="Klis F.M."/>
            <person name="Kodira C."/>
            <person name="Lennard N."/>
            <person name="Logue M.E."/>
            <person name="Martin R."/>
            <person name="Neiman A.M."/>
            <person name="Nikolaou E."/>
            <person name="Quail M.A."/>
            <person name="Quinn J."/>
            <person name="Santos M.C."/>
            <person name="Schmitzberger F.F."/>
            <person name="Sherlock G."/>
            <person name="Shah P."/>
            <person name="Silverstein K.A."/>
            <person name="Skrzypek M.S."/>
            <person name="Soll D."/>
            <person name="Staggs R."/>
            <person name="Stansfield I."/>
            <person name="Stumpf M.P."/>
            <person name="Sudbery P.E."/>
            <person name="Srikantha T."/>
            <person name="Zeng Q."/>
            <person name="Berman J."/>
            <person name="Berriman M."/>
            <person name="Heitman J."/>
            <person name="Gow N.A."/>
            <person name="Lorenz M.C."/>
            <person name="Birren B.W."/>
            <person name="Kellis M."/>
            <person name="Cuomo C.A."/>
        </authorList>
    </citation>
    <scope>NUCLEOTIDE SEQUENCE [LARGE SCALE GENOMIC DNA]</scope>
    <source>
        <strain evidence="4">ATCC 11503 / BCRC 21390 / CBS 2605 / JCM 1781 / NBRC 1676 / NRRL YB-4239</strain>
    </source>
</reference>
<dbReference type="InterPro" id="IPR011009">
    <property type="entry name" value="Kinase-like_dom_sf"/>
</dbReference>
<dbReference type="PROSITE" id="PS50011">
    <property type="entry name" value="PROTEIN_KINASE_DOM"/>
    <property type="match status" value="1"/>
</dbReference>
<proteinExistence type="predicted"/>
<dbReference type="InterPro" id="IPR011989">
    <property type="entry name" value="ARM-like"/>
</dbReference>
<dbReference type="Pfam" id="PF00069">
    <property type="entry name" value="Pkinase"/>
    <property type="match status" value="1"/>
</dbReference>
<dbReference type="InterPro" id="IPR051177">
    <property type="entry name" value="CIK-Related_Protein"/>
</dbReference>
<dbReference type="InterPro" id="IPR000719">
    <property type="entry name" value="Prot_kinase_dom"/>
</dbReference>
<dbReference type="OrthoDB" id="79687at2759"/>
<dbReference type="SUPFAM" id="SSF56112">
    <property type="entry name" value="Protein kinase-like (PK-like)"/>
    <property type="match status" value="1"/>
</dbReference>
<feature type="compositionally biased region" description="Basic and acidic residues" evidence="1">
    <location>
        <begin position="702"/>
        <end position="711"/>
    </location>
</feature>
<dbReference type="SMART" id="SM00220">
    <property type="entry name" value="S_TKc"/>
    <property type="match status" value="1"/>
</dbReference>
<dbReference type="Proteomes" id="UP000001996">
    <property type="component" value="Unassembled WGS sequence"/>
</dbReference>
<evidence type="ECO:0000313" key="4">
    <source>
        <dbReference type="Proteomes" id="UP000001996"/>
    </source>
</evidence>
<dbReference type="InterPro" id="IPR016024">
    <property type="entry name" value="ARM-type_fold"/>
</dbReference>
<dbReference type="HOGENOM" id="CLU_008724_3_0_1"/>
<dbReference type="OMA" id="MAHKCIP"/>
<evidence type="ECO:0000256" key="1">
    <source>
        <dbReference type="SAM" id="MobiDB-lite"/>
    </source>
</evidence>
<dbReference type="GO" id="GO:0004672">
    <property type="term" value="F:protein kinase activity"/>
    <property type="evidence" value="ECO:0007669"/>
    <property type="project" value="InterPro"/>
</dbReference>
<dbReference type="Gene3D" id="1.25.10.10">
    <property type="entry name" value="Leucine-rich Repeat Variant"/>
    <property type="match status" value="1"/>
</dbReference>
<gene>
    <name evidence="3" type="ORF">LELG_01796</name>
</gene>
<dbReference type="SUPFAM" id="SSF48371">
    <property type="entry name" value="ARM repeat"/>
    <property type="match status" value="1"/>
</dbReference>
<accession>A5DWQ9</accession>
<feature type="compositionally biased region" description="Low complexity" evidence="1">
    <location>
        <begin position="768"/>
        <end position="808"/>
    </location>
</feature>
<dbReference type="VEuPathDB" id="FungiDB:LELG_01796"/>
<name>A5DWQ9_LODEL</name>
<dbReference type="FunCoup" id="A5DWQ9">
    <property type="interactions" value="762"/>
</dbReference>
<dbReference type="EMBL" id="CH981525">
    <property type="protein sequence ID" value="EDK43617.1"/>
    <property type="molecule type" value="Genomic_DNA"/>
</dbReference>
<feature type="compositionally biased region" description="Low complexity" evidence="1">
    <location>
        <begin position="732"/>
        <end position="755"/>
    </location>
</feature>
<dbReference type="AlphaFoldDB" id="A5DWQ9"/>
<dbReference type="KEGG" id="lel:PVL30_001770"/>
<dbReference type="eggNOG" id="KOG2137">
    <property type="taxonomic scope" value="Eukaryota"/>
</dbReference>
<keyword evidence="4" id="KW-1185">Reference proteome</keyword>
<sequence length="968" mass="108880">MASMLSSLGFKTGIRAIYNVLDNPSFVSEPWAVYPAKHKSTGRIVSVFIFDKTKFELQVHRLCSTSSNASSPKRITKECYELIKHEVNQLSKLKHPQILTIIEVLEETKTKFLFVSESVSDNLLTVNSKNLDSLSIQKGLLQVAKGLQFLHSHGNIIHLNIQPSSIFINNQGDWKLAGFRFLQNLNELSPQDRDNFYIMNTSTVVPFANLNLNFTAPELIVDAQTKLDFANDIWSFGMLIFYVYNFPDSLINSFDPSSITDYKQEFRKFEQKFYNHASKPAELKYILKNVPDKLYPLFPQLLSRYPYDRLTLNQFIDSDFFDGSIIKAMWFIDEFSTKSIHEKLMFLKGLLEFDKETQTDLLSQFPLAFKSLKLLPLLIGVIINELTVLDESATIDPNVDELISYSLEIILAISKNISALTFQDRVFGILFKDNSSFTEKVYDAIFKDETKSTKKNATTKIFTKLINASVKTRLTIVNNLDVLQEKSNEKQFVGFIKHILDLVFTLGSNEQDQKHVQITLQEKFLDTLPKFVTMFEFPYMKNTMFPLLCRIFLSTLVYSTKLKIMDTFEKFCDLRVIDKIIIDEQLLPITQNIKERDREMISKLVPFLAKVVTSEHINMDMKTAVESILPQCMVFAFGCNDCTQKEFKAYMSTINGVQEKLVEKKLSQLPEHENFAARSHGSGSATAATTAANFDTLLQSQRLKEPEKEVQGPKSQAMQPTRKPASIKSMGSSHNKSTTNSNSNSNSISNGNNNSVMKPRRPLQSRVSASSSSSSSFSATTATTANTTATTATNTNTANKNYSSSGGSNINGALNTMKFGAIDEKSNSKNDRLLNSLKSTYERQKNEDNDDDFDDFQLSSGANVGGSINWSSESNKMKTLPVTPRLNNESFRTNNSVQTKFAMDVSTSQPAKVTYPPGFNTNVVLSPNASSTKSQLTSFFPQQLPTKTNYTGNTGNTSSINSDLLDLL</sequence>
<dbReference type="InParanoid" id="A5DWQ9"/>
<evidence type="ECO:0000259" key="2">
    <source>
        <dbReference type="PROSITE" id="PS50011"/>
    </source>
</evidence>
<dbReference type="Gene3D" id="1.10.510.10">
    <property type="entry name" value="Transferase(Phosphotransferase) domain 1"/>
    <property type="match status" value="1"/>
</dbReference>
<dbReference type="GO" id="GO:0005524">
    <property type="term" value="F:ATP binding"/>
    <property type="evidence" value="ECO:0007669"/>
    <property type="project" value="InterPro"/>
</dbReference>